<evidence type="ECO:0000313" key="2">
    <source>
        <dbReference type="EMBL" id="ALF01969.1"/>
    </source>
</evidence>
<dbReference type="EMBL" id="KT381880">
    <property type="protein sequence ID" value="ALF01969.1"/>
    <property type="molecule type" value="Genomic_DNA"/>
</dbReference>
<protein>
    <submittedName>
        <fullName evidence="2">Uncharacterized protein</fullName>
    </submittedName>
</protein>
<evidence type="ECO:0000256" key="1">
    <source>
        <dbReference type="SAM" id="Phobius"/>
    </source>
</evidence>
<dbReference type="GeneID" id="26647465"/>
<dbReference type="Proteomes" id="UP000201970">
    <property type="component" value="Segment"/>
</dbReference>
<sequence>MKFLQSTPDYWQNLSGAETAIKTAKEIWNGGNVTAGRTEDGEQTYFKKPYGIIATALAFNLGYVMLVLATVQKWVEIPMKWIGTLLIRLVRLLFGSTILILSCPIFLLALTMNMKTGVNTKFGNKLVKKNEKNSDKA</sequence>
<keyword evidence="1" id="KW-0472">Membrane</keyword>
<dbReference type="RefSeq" id="YP_009195095.1">
    <property type="nucleotide sequence ID" value="NC_028755.1"/>
</dbReference>
<keyword evidence="1" id="KW-1133">Transmembrane helix</keyword>
<dbReference type="KEGG" id="vg:26647465"/>
<gene>
    <name evidence="2" type="ORF">CPT_Margaery280</name>
</gene>
<keyword evidence="3" id="KW-1185">Reference proteome</keyword>
<proteinExistence type="predicted"/>
<organism evidence="2 3">
    <name type="scientific">Citrobacter phage Margaery</name>
    <dbReference type="NCBI Taxonomy" id="1701810"/>
    <lineage>
        <taxon>Viruses</taxon>
        <taxon>Duplodnaviria</taxon>
        <taxon>Heunggongvirae</taxon>
        <taxon>Uroviricota</taxon>
        <taxon>Caudoviricetes</taxon>
        <taxon>Pantevenvirales</taxon>
        <taxon>Straboviridae</taxon>
        <taxon>Pseudotevenvirus</taxon>
        <taxon>Pseudotevenvirus margaery</taxon>
    </lineage>
</organism>
<name>A0A0M3UL49_9CAUD</name>
<keyword evidence="1" id="KW-0812">Transmembrane</keyword>
<reference evidence="2 3" key="1">
    <citation type="submission" date="2015-08" db="EMBL/GenBank/DDBJ databases">
        <title>The Complete Genome of Citrobacter freundii Myophage Margaery.</title>
        <authorList>
            <person name="Yi D."/>
            <person name="Cadungog J.N."/>
            <person name="Cahill J.L."/>
            <person name="Rasche E.S."/>
            <person name="Everett G.F.K."/>
        </authorList>
    </citation>
    <scope>NUCLEOTIDE SEQUENCE [LARGE SCALE GENOMIC DNA]</scope>
</reference>
<feature type="transmembrane region" description="Helical" evidence="1">
    <location>
        <begin position="50"/>
        <end position="71"/>
    </location>
</feature>
<feature type="transmembrane region" description="Helical" evidence="1">
    <location>
        <begin position="92"/>
        <end position="112"/>
    </location>
</feature>
<evidence type="ECO:0000313" key="3">
    <source>
        <dbReference type="Proteomes" id="UP000201970"/>
    </source>
</evidence>
<accession>A0A0M3UL49</accession>